<sequence length="113" mass="12906">MDSNLHIEILDDKLIKTLDYYGYSEDTHLEDCGIEVVDLPAYSLDLNPIENLRGVLKRRLAGYSTPPDSIYELFARVTEVWNNIEPTICEKLTESMPDRVQQVIDANGGQIDY</sequence>
<organism evidence="1 2">
    <name type="scientific">Choanephora cucurbitarum</name>
    <dbReference type="NCBI Taxonomy" id="101091"/>
    <lineage>
        <taxon>Eukaryota</taxon>
        <taxon>Fungi</taxon>
        <taxon>Fungi incertae sedis</taxon>
        <taxon>Mucoromycota</taxon>
        <taxon>Mucoromycotina</taxon>
        <taxon>Mucoromycetes</taxon>
        <taxon>Mucorales</taxon>
        <taxon>Mucorineae</taxon>
        <taxon>Choanephoraceae</taxon>
        <taxon>Choanephoroideae</taxon>
        <taxon>Choanephora</taxon>
    </lineage>
</organism>
<name>A0A1C7MUM6_9FUNG</name>
<dbReference type="GO" id="GO:0003676">
    <property type="term" value="F:nucleic acid binding"/>
    <property type="evidence" value="ECO:0007669"/>
    <property type="project" value="InterPro"/>
</dbReference>
<dbReference type="InterPro" id="IPR036397">
    <property type="entry name" value="RNaseH_sf"/>
</dbReference>
<dbReference type="InParanoid" id="A0A1C7MUM6"/>
<dbReference type="AlphaFoldDB" id="A0A1C7MUM6"/>
<dbReference type="Proteomes" id="UP000093000">
    <property type="component" value="Unassembled WGS sequence"/>
</dbReference>
<accession>A0A1C7MUM6</accession>
<dbReference type="STRING" id="101091.A0A1C7MUM6"/>
<dbReference type="OrthoDB" id="5410741at2759"/>
<gene>
    <name evidence="1" type="primary">tc1a_4</name>
    <name evidence="1" type="ORF">A0J61_11815</name>
</gene>
<evidence type="ECO:0000313" key="2">
    <source>
        <dbReference type="Proteomes" id="UP000093000"/>
    </source>
</evidence>
<evidence type="ECO:0000313" key="1">
    <source>
        <dbReference type="EMBL" id="OBZ80136.1"/>
    </source>
</evidence>
<proteinExistence type="predicted"/>
<reference evidence="1 2" key="1">
    <citation type="submission" date="2016-03" db="EMBL/GenBank/DDBJ databases">
        <title>Choanephora cucurbitarum.</title>
        <authorList>
            <person name="Min B."/>
            <person name="Park H."/>
            <person name="Park J.-H."/>
            <person name="Shin H.-D."/>
            <person name="Choi I.-G."/>
        </authorList>
    </citation>
    <scope>NUCLEOTIDE SEQUENCE [LARGE SCALE GENOMIC DNA]</scope>
    <source>
        <strain evidence="1 2">KUS-F28377</strain>
    </source>
</reference>
<dbReference type="EMBL" id="LUGH01002529">
    <property type="protein sequence ID" value="OBZ80136.1"/>
    <property type="molecule type" value="Genomic_DNA"/>
</dbReference>
<protein>
    <submittedName>
        <fullName evidence="1">Transposable element Tc1 transposase</fullName>
    </submittedName>
</protein>
<keyword evidence="2" id="KW-1185">Reference proteome</keyword>
<dbReference type="Gene3D" id="3.30.420.10">
    <property type="entry name" value="Ribonuclease H-like superfamily/Ribonuclease H"/>
    <property type="match status" value="1"/>
</dbReference>
<comment type="caution">
    <text evidence="1">The sequence shown here is derived from an EMBL/GenBank/DDBJ whole genome shotgun (WGS) entry which is preliminary data.</text>
</comment>